<dbReference type="AlphaFoldDB" id="A0A1S8WPE6"/>
<keyword evidence="1" id="KW-0862">Zinc</keyword>
<dbReference type="PANTHER" id="PTHR47331:SF1">
    <property type="entry name" value="GAG-LIKE PROTEIN"/>
    <property type="match status" value="1"/>
</dbReference>
<feature type="non-terminal residue" evidence="3">
    <location>
        <position position="431"/>
    </location>
</feature>
<dbReference type="EMBL" id="KV897794">
    <property type="protein sequence ID" value="OON16352.1"/>
    <property type="molecule type" value="Genomic_DNA"/>
</dbReference>
<dbReference type="CDD" id="cd00303">
    <property type="entry name" value="retropepsin_like"/>
    <property type="match status" value="1"/>
</dbReference>
<feature type="domain" description="CCHC-type" evidence="2">
    <location>
        <begin position="278"/>
        <end position="292"/>
    </location>
</feature>
<reference evidence="3 4" key="1">
    <citation type="submission" date="2015-03" db="EMBL/GenBank/DDBJ databases">
        <title>Draft genome of the nematode, Opisthorchis viverrini.</title>
        <authorList>
            <person name="Mitreva M."/>
        </authorList>
    </citation>
    <scope>NUCLEOTIDE SEQUENCE [LARGE SCALE GENOMIC DNA]</scope>
    <source>
        <strain evidence="3">Khon Kaen</strain>
    </source>
</reference>
<dbReference type="PROSITE" id="PS50158">
    <property type="entry name" value="ZF_CCHC"/>
    <property type="match status" value="1"/>
</dbReference>
<keyword evidence="4" id="KW-1185">Reference proteome</keyword>
<dbReference type="Proteomes" id="UP000243686">
    <property type="component" value="Unassembled WGS sequence"/>
</dbReference>
<gene>
    <name evidence="3" type="ORF">X801_07837</name>
</gene>
<name>A0A1S8WPE6_OPIVI</name>
<organism evidence="3 4">
    <name type="scientific">Opisthorchis viverrini</name>
    <name type="common">Southeast Asian liver fluke</name>
    <dbReference type="NCBI Taxonomy" id="6198"/>
    <lineage>
        <taxon>Eukaryota</taxon>
        <taxon>Metazoa</taxon>
        <taxon>Spiralia</taxon>
        <taxon>Lophotrochozoa</taxon>
        <taxon>Platyhelminthes</taxon>
        <taxon>Trematoda</taxon>
        <taxon>Digenea</taxon>
        <taxon>Opisthorchiida</taxon>
        <taxon>Opisthorchiata</taxon>
        <taxon>Opisthorchiidae</taxon>
        <taxon>Opisthorchis</taxon>
    </lineage>
</organism>
<dbReference type="GO" id="GO:0003676">
    <property type="term" value="F:nucleic acid binding"/>
    <property type="evidence" value="ECO:0007669"/>
    <property type="project" value="InterPro"/>
</dbReference>
<evidence type="ECO:0000313" key="3">
    <source>
        <dbReference type="EMBL" id="OON16352.1"/>
    </source>
</evidence>
<accession>A0A1S8WPE6</accession>
<dbReference type="InterPro" id="IPR001878">
    <property type="entry name" value="Znf_CCHC"/>
</dbReference>
<evidence type="ECO:0000256" key="1">
    <source>
        <dbReference type="PROSITE-ProRule" id="PRU00047"/>
    </source>
</evidence>
<keyword evidence="1" id="KW-0479">Metal-binding</keyword>
<evidence type="ECO:0000259" key="2">
    <source>
        <dbReference type="PROSITE" id="PS50158"/>
    </source>
</evidence>
<sequence length="431" mass="48611">MFQLQPHPNRLKYQCGMTPPKGISSGNTPLSAKAKEYGCLFDFDGPPRFELTKFDGSSHDYLKFIRQFEFYVESRTTDDGQSLLCLLPYCRGRAREAIEECTSHCVARSLLDGLHKRFRALWASPADLLQLTTKLENCEISLKQMGYGAHLNFLLTLKRLARCLPVLLQQKWAEYADGVTKDEREPAFRYLRNFTDIRARISNSRFGTIANQTNKCRAAQTTLPKQPIKRQHSLINAVFKLPESGPLYREPHPLTNCVKFADLECNKRWDVAKRREVCFRCLKSGHVTKACKTERKCRVSECKTRHHYLLHTTPNPSRSVQGICNTANARQGSTALGLLPVRIKGPLGKLVVYALLDNGSDATLVRHDVLRRLGIPPHPSQLIIETINCTCLSESCVENLEIGSQLDSTWVNIDKAFVVPGIVPSVNVGSR</sequence>
<proteinExistence type="predicted"/>
<keyword evidence="1" id="KW-0863">Zinc-finger</keyword>
<dbReference type="PANTHER" id="PTHR47331">
    <property type="entry name" value="PHD-TYPE DOMAIN-CONTAINING PROTEIN"/>
    <property type="match status" value="1"/>
</dbReference>
<evidence type="ECO:0000313" key="4">
    <source>
        <dbReference type="Proteomes" id="UP000243686"/>
    </source>
</evidence>
<protein>
    <recommendedName>
        <fullName evidence="2">CCHC-type domain-containing protein</fullName>
    </recommendedName>
</protein>
<dbReference type="GO" id="GO:0008270">
    <property type="term" value="F:zinc ion binding"/>
    <property type="evidence" value="ECO:0007669"/>
    <property type="project" value="UniProtKB-KW"/>
</dbReference>